<dbReference type="SMART" id="SM00822">
    <property type="entry name" value="PKS_KR"/>
    <property type="match status" value="1"/>
</dbReference>
<evidence type="ECO:0000313" key="6">
    <source>
        <dbReference type="Proteomes" id="UP000429644"/>
    </source>
</evidence>
<evidence type="ECO:0000313" key="5">
    <source>
        <dbReference type="EMBL" id="MPV88540.1"/>
    </source>
</evidence>
<dbReference type="InterPro" id="IPR057326">
    <property type="entry name" value="KR_dom"/>
</dbReference>
<dbReference type="OrthoDB" id="517007at2"/>
<dbReference type="FunFam" id="3.40.50.720:FF:000084">
    <property type="entry name" value="Short-chain dehydrogenase reductase"/>
    <property type="match status" value="1"/>
</dbReference>
<evidence type="ECO:0000256" key="3">
    <source>
        <dbReference type="RuleBase" id="RU000363"/>
    </source>
</evidence>
<comment type="caution">
    <text evidence="5">The sequence shown here is derived from an EMBL/GenBank/DDBJ whole genome shotgun (WGS) entry which is preliminary data.</text>
</comment>
<dbReference type="Gene3D" id="3.40.50.720">
    <property type="entry name" value="NAD(P)-binding Rossmann-like Domain"/>
    <property type="match status" value="1"/>
</dbReference>
<dbReference type="Pfam" id="PF00106">
    <property type="entry name" value="adh_short"/>
    <property type="match status" value="1"/>
</dbReference>
<dbReference type="CDD" id="cd05233">
    <property type="entry name" value="SDR_c"/>
    <property type="match status" value="1"/>
</dbReference>
<organism evidence="5 6">
    <name type="scientific">Georgenia ruanii</name>
    <dbReference type="NCBI Taxonomy" id="348442"/>
    <lineage>
        <taxon>Bacteria</taxon>
        <taxon>Bacillati</taxon>
        <taxon>Actinomycetota</taxon>
        <taxon>Actinomycetes</taxon>
        <taxon>Micrococcales</taxon>
        <taxon>Bogoriellaceae</taxon>
        <taxon>Georgenia</taxon>
    </lineage>
</organism>
<accession>A0A7J9UXE3</accession>
<feature type="domain" description="Ketoreductase" evidence="4">
    <location>
        <begin position="9"/>
        <end position="184"/>
    </location>
</feature>
<dbReference type="PANTHER" id="PTHR44196">
    <property type="entry name" value="DEHYDROGENASE/REDUCTASE SDR FAMILY MEMBER 7B"/>
    <property type="match status" value="1"/>
</dbReference>
<dbReference type="AlphaFoldDB" id="A0A7J9UXE3"/>
<dbReference type="InterPro" id="IPR036291">
    <property type="entry name" value="NAD(P)-bd_dom_sf"/>
</dbReference>
<protein>
    <submittedName>
        <fullName evidence="5">SDR family NAD(P)-dependent oxidoreductase</fullName>
    </submittedName>
</protein>
<comment type="similarity">
    <text evidence="1 3">Belongs to the short-chain dehydrogenases/reductases (SDR) family.</text>
</comment>
<dbReference type="GO" id="GO:0016020">
    <property type="term" value="C:membrane"/>
    <property type="evidence" value="ECO:0007669"/>
    <property type="project" value="TreeGrafter"/>
</dbReference>
<dbReference type="GO" id="GO:0016491">
    <property type="term" value="F:oxidoreductase activity"/>
    <property type="evidence" value="ECO:0007669"/>
    <property type="project" value="UniProtKB-KW"/>
</dbReference>
<dbReference type="EMBL" id="WHPD01001663">
    <property type="protein sequence ID" value="MPV88540.1"/>
    <property type="molecule type" value="Genomic_DNA"/>
</dbReference>
<evidence type="ECO:0000256" key="2">
    <source>
        <dbReference type="ARBA" id="ARBA00023002"/>
    </source>
</evidence>
<evidence type="ECO:0000256" key="1">
    <source>
        <dbReference type="ARBA" id="ARBA00006484"/>
    </source>
</evidence>
<dbReference type="RefSeq" id="WP_152231216.1">
    <property type="nucleotide sequence ID" value="NZ_BAAAOT010000006.1"/>
</dbReference>
<reference evidence="5 6" key="1">
    <citation type="submission" date="2019-10" db="EMBL/GenBank/DDBJ databases">
        <title>Georgenia wutianyii sp. nov. and Georgenia yuyongxinii sp. nov. isolated from plateau pika (Ochotona curzoniae) in the Qinghai-Tibet plateau of China.</title>
        <authorList>
            <person name="Tian Z."/>
        </authorList>
    </citation>
    <scope>NUCLEOTIDE SEQUENCE [LARGE SCALE GENOMIC DNA]</scope>
    <source>
        <strain evidence="5 6">JCM 15130</strain>
    </source>
</reference>
<dbReference type="SUPFAM" id="SSF51735">
    <property type="entry name" value="NAD(P)-binding Rossmann-fold domains"/>
    <property type="match status" value="1"/>
</dbReference>
<dbReference type="PANTHER" id="PTHR44196:SF1">
    <property type="entry name" value="DEHYDROGENASE_REDUCTASE SDR FAMILY MEMBER 7B"/>
    <property type="match status" value="1"/>
</dbReference>
<gene>
    <name evidence="5" type="ORF">GB882_07660</name>
</gene>
<keyword evidence="2" id="KW-0560">Oxidoreductase</keyword>
<sequence>MDPWDLWGKVVIVTGASSGIGEATARLLHAAGAHPVLAARRGDRLHQLSGSLGGALALETDVTDPAAVRRLVDAAVERFGTIDGLVNNAGAALHTPLDQLDLEEFIRVLDLNVVSVVALMQAVLPAMRAQRSGRIVNVGSGTTRSPRPGIGAYAATKAAADMLTAVAREELQDDGIRVSLVSPSITATEFAGRQMTPGQELAPGLVVHSAEYVGRVILRALRTGEARIEIPHGPERADLTELPSP</sequence>
<dbReference type="PRINTS" id="PR00080">
    <property type="entry name" value="SDRFAMILY"/>
</dbReference>
<dbReference type="Proteomes" id="UP000429644">
    <property type="component" value="Unassembled WGS sequence"/>
</dbReference>
<dbReference type="PRINTS" id="PR00081">
    <property type="entry name" value="GDHRDH"/>
</dbReference>
<dbReference type="InterPro" id="IPR020904">
    <property type="entry name" value="Sc_DH/Rdtase_CS"/>
</dbReference>
<dbReference type="InterPro" id="IPR002347">
    <property type="entry name" value="SDR_fam"/>
</dbReference>
<name>A0A7J9UXE3_9MICO</name>
<proteinExistence type="inferred from homology"/>
<dbReference type="PROSITE" id="PS00061">
    <property type="entry name" value="ADH_SHORT"/>
    <property type="match status" value="1"/>
</dbReference>
<keyword evidence="6" id="KW-1185">Reference proteome</keyword>
<evidence type="ECO:0000259" key="4">
    <source>
        <dbReference type="SMART" id="SM00822"/>
    </source>
</evidence>